<dbReference type="InterPro" id="IPR004518">
    <property type="entry name" value="MazG-like_dom"/>
</dbReference>
<name>A0A511B0M7_9PROT</name>
<dbReference type="NCBIfam" id="TIGR00444">
    <property type="entry name" value="mazG"/>
    <property type="match status" value="1"/>
</dbReference>
<dbReference type="GO" id="GO:0006203">
    <property type="term" value="P:dGTP catabolic process"/>
    <property type="evidence" value="ECO:0007669"/>
    <property type="project" value="TreeGrafter"/>
</dbReference>
<accession>A0A511B0M7</accession>
<dbReference type="InterPro" id="IPR048011">
    <property type="entry name" value="NTP-PPase_MazG-like_C"/>
</dbReference>
<feature type="domain" description="NTP pyrophosphohydrolase MazG-like" evidence="5">
    <location>
        <begin position="165"/>
        <end position="224"/>
    </location>
</feature>
<dbReference type="Pfam" id="PF03819">
    <property type="entry name" value="MazG"/>
    <property type="match status" value="2"/>
</dbReference>
<reference evidence="6 7" key="1">
    <citation type="submission" date="2019-07" db="EMBL/GenBank/DDBJ databases">
        <title>Whole genome shotgun sequence of Gluconobacter wancherniae NBRC 103581.</title>
        <authorList>
            <person name="Hosoyama A."/>
            <person name="Uohara A."/>
            <person name="Ohji S."/>
            <person name="Ichikawa N."/>
        </authorList>
    </citation>
    <scope>NUCLEOTIDE SEQUENCE [LARGE SCALE GENOMIC DNA]</scope>
    <source>
        <strain evidence="6 7">NBRC 103581</strain>
    </source>
</reference>
<dbReference type="RefSeq" id="WP_146796475.1">
    <property type="nucleotide sequence ID" value="NZ_BARC01000008.1"/>
</dbReference>
<dbReference type="PANTHER" id="PTHR30522">
    <property type="entry name" value="NUCLEOSIDE TRIPHOSPHATE PYROPHOSPHOHYDROLASE"/>
    <property type="match status" value="1"/>
</dbReference>
<feature type="domain" description="NTP pyrophosphohydrolase MazG-like" evidence="5">
    <location>
        <begin position="32"/>
        <end position="105"/>
    </location>
</feature>
<dbReference type="PANTHER" id="PTHR30522:SF0">
    <property type="entry name" value="NUCLEOSIDE TRIPHOSPHATE PYROPHOSPHOHYDROLASE"/>
    <property type="match status" value="1"/>
</dbReference>
<proteinExistence type="inferred from homology"/>
<dbReference type="AlphaFoldDB" id="A0A511B0M7"/>
<dbReference type="CDD" id="cd11528">
    <property type="entry name" value="NTP-PPase_MazG_Nterm"/>
    <property type="match status" value="1"/>
</dbReference>
<dbReference type="GO" id="GO:0006950">
    <property type="term" value="P:response to stress"/>
    <property type="evidence" value="ECO:0007669"/>
    <property type="project" value="UniProtKB-ARBA"/>
</dbReference>
<comment type="similarity">
    <text evidence="2">Belongs to the nucleoside triphosphate pyrophosphohydrolase family.</text>
</comment>
<organism evidence="6 7">
    <name type="scientific">Gluconobacter wancherniae NBRC 103581</name>
    <dbReference type="NCBI Taxonomy" id="656744"/>
    <lineage>
        <taxon>Bacteria</taxon>
        <taxon>Pseudomonadati</taxon>
        <taxon>Pseudomonadota</taxon>
        <taxon>Alphaproteobacteria</taxon>
        <taxon>Acetobacterales</taxon>
        <taxon>Acetobacteraceae</taxon>
        <taxon>Gluconobacter</taxon>
    </lineage>
</organism>
<keyword evidence="6" id="KW-0378">Hydrolase</keyword>
<dbReference type="SUPFAM" id="SSF101386">
    <property type="entry name" value="all-alpha NTP pyrophosphatases"/>
    <property type="match status" value="2"/>
</dbReference>
<dbReference type="GO" id="GO:0046061">
    <property type="term" value="P:dATP catabolic process"/>
    <property type="evidence" value="ECO:0007669"/>
    <property type="project" value="TreeGrafter"/>
</dbReference>
<dbReference type="FunFam" id="1.10.287.1080:FF:000001">
    <property type="entry name" value="Nucleoside triphosphate pyrophosphohydrolase"/>
    <property type="match status" value="1"/>
</dbReference>
<comment type="catalytic activity">
    <reaction evidence="1">
        <text>ATP + H2O = AMP + diphosphate + H(+)</text>
        <dbReference type="Rhea" id="RHEA:14245"/>
        <dbReference type="ChEBI" id="CHEBI:15377"/>
        <dbReference type="ChEBI" id="CHEBI:15378"/>
        <dbReference type="ChEBI" id="CHEBI:30616"/>
        <dbReference type="ChEBI" id="CHEBI:33019"/>
        <dbReference type="ChEBI" id="CHEBI:456215"/>
        <dbReference type="EC" id="3.6.1.8"/>
    </reaction>
</comment>
<dbReference type="GO" id="GO:0046076">
    <property type="term" value="P:dTTP catabolic process"/>
    <property type="evidence" value="ECO:0007669"/>
    <property type="project" value="TreeGrafter"/>
</dbReference>
<dbReference type="InterPro" id="IPR048015">
    <property type="entry name" value="NTP-PPase_MazG-like_N"/>
</dbReference>
<evidence type="ECO:0000256" key="1">
    <source>
        <dbReference type="ARBA" id="ARBA00052141"/>
    </source>
</evidence>
<dbReference type="EC" id="3.6.1.8" evidence="3"/>
<dbReference type="GO" id="GO:0046081">
    <property type="term" value="P:dUTP catabolic process"/>
    <property type="evidence" value="ECO:0007669"/>
    <property type="project" value="TreeGrafter"/>
</dbReference>
<evidence type="ECO:0000259" key="5">
    <source>
        <dbReference type="Pfam" id="PF03819"/>
    </source>
</evidence>
<dbReference type="EMBL" id="BJUZ01000002">
    <property type="protein sequence ID" value="GEK93984.1"/>
    <property type="molecule type" value="Genomic_DNA"/>
</dbReference>
<evidence type="ECO:0000256" key="4">
    <source>
        <dbReference type="ARBA" id="ARBA00074799"/>
    </source>
</evidence>
<dbReference type="GO" id="GO:0047693">
    <property type="term" value="F:ATP diphosphatase activity"/>
    <property type="evidence" value="ECO:0007669"/>
    <property type="project" value="UniProtKB-EC"/>
</dbReference>
<protein>
    <recommendedName>
        <fullName evidence="4">Nucleoside triphosphate pyrophosphohydrolase</fullName>
        <ecNumber evidence="3">3.6.1.8</ecNumber>
    </recommendedName>
</protein>
<dbReference type="NCBIfam" id="NF007113">
    <property type="entry name" value="PRK09562.1"/>
    <property type="match status" value="1"/>
</dbReference>
<evidence type="ECO:0000256" key="3">
    <source>
        <dbReference type="ARBA" id="ARBA00066372"/>
    </source>
</evidence>
<dbReference type="Gene3D" id="1.10.287.1080">
    <property type="entry name" value="MazG-like"/>
    <property type="match status" value="2"/>
</dbReference>
<sequence>MTDTSVRQIDRLLAIMKRLRDPETGCPWDIVQTPASIAPFAIEEAYEVMDAIAHNDHAAIPDELGDLLLQVVYQAQMAEEAGQFDFETVAKLIADKMVRRHPHVFGDETGHSLAIWEQRKEEERRAKSEHGALAGIPLHLPALLKAAKLCNRAARVGFDWAEPAEVLDKVHEEIAELKAELGGDRDRIEDELGDVLFTVASLARKLDIDPEAALRRSNAKFTGRFEAMESMLAEEGKVMREQDLQTLEALWQNAKQKPGLR</sequence>
<evidence type="ECO:0000313" key="6">
    <source>
        <dbReference type="EMBL" id="GEK93984.1"/>
    </source>
</evidence>
<evidence type="ECO:0000256" key="2">
    <source>
        <dbReference type="ARBA" id="ARBA00061115"/>
    </source>
</evidence>
<gene>
    <name evidence="6" type="ORF">GWA01_17540</name>
</gene>
<dbReference type="Proteomes" id="UP000321230">
    <property type="component" value="Unassembled WGS sequence"/>
</dbReference>
<evidence type="ECO:0000313" key="7">
    <source>
        <dbReference type="Proteomes" id="UP000321230"/>
    </source>
</evidence>
<keyword evidence="7" id="KW-1185">Reference proteome</keyword>
<dbReference type="InterPro" id="IPR011551">
    <property type="entry name" value="NTP_PyrPHydrolase_MazG"/>
</dbReference>
<dbReference type="GO" id="GO:0046052">
    <property type="term" value="P:UTP catabolic process"/>
    <property type="evidence" value="ECO:0007669"/>
    <property type="project" value="TreeGrafter"/>
</dbReference>
<dbReference type="FunFam" id="1.10.287.1080:FF:000003">
    <property type="entry name" value="Nucleoside triphosphate pyrophosphohydrolase"/>
    <property type="match status" value="1"/>
</dbReference>
<dbReference type="GO" id="GO:0046047">
    <property type="term" value="P:TTP catabolic process"/>
    <property type="evidence" value="ECO:0007669"/>
    <property type="project" value="TreeGrafter"/>
</dbReference>
<dbReference type="OrthoDB" id="9808939at2"/>
<comment type="caution">
    <text evidence="6">The sequence shown here is derived from an EMBL/GenBank/DDBJ whole genome shotgun (WGS) entry which is preliminary data.</text>
</comment>
<dbReference type="CDD" id="cd11529">
    <property type="entry name" value="NTP-PPase_MazG_Cterm"/>
    <property type="match status" value="1"/>
</dbReference>